<name>A0A6I2MTF6_9FLAO</name>
<dbReference type="RefSeq" id="WP_154369918.1">
    <property type="nucleotide sequence ID" value="NZ_CANMYZ010000006.1"/>
</dbReference>
<proteinExistence type="predicted"/>
<protein>
    <submittedName>
        <fullName evidence="1">Uncharacterized protein</fullName>
    </submittedName>
</protein>
<dbReference type="OrthoDB" id="980645at2"/>
<accession>A0A6I2MTF6</accession>
<reference evidence="1 2" key="1">
    <citation type="submission" date="2019-11" db="EMBL/GenBank/DDBJ databases">
        <title>Maribacter lutea sp. nov., a marine bacterium isolated from intertidal sand.</title>
        <authorList>
            <person name="Liu A."/>
        </authorList>
    </citation>
    <scope>NUCLEOTIDE SEQUENCE [LARGE SCALE GENOMIC DNA]</scope>
    <source>
        <strain evidence="1 2">RZ05</strain>
    </source>
</reference>
<comment type="caution">
    <text evidence="1">The sequence shown here is derived from an EMBL/GenBank/DDBJ whole genome shotgun (WGS) entry which is preliminary data.</text>
</comment>
<dbReference type="EMBL" id="WKJH01000030">
    <property type="protein sequence ID" value="MRX66272.1"/>
    <property type="molecule type" value="Genomic_DNA"/>
</dbReference>
<sequence>MNKYRRTITTLFLVLTLASSLKVAGTLGYYALFTDDFIERYCENKERPELHCDGKCYLAKMLLQESNDDNPPINVELLKNETVLFLEKSPVFEFIGDKDSVIANYQYTNHYEYNYQKKPTHPPRM</sequence>
<dbReference type="AlphaFoldDB" id="A0A6I2MTF6"/>
<organism evidence="1 2">
    <name type="scientific">Maribacter luteus</name>
    <dbReference type="NCBI Taxonomy" id="2594478"/>
    <lineage>
        <taxon>Bacteria</taxon>
        <taxon>Pseudomonadati</taxon>
        <taxon>Bacteroidota</taxon>
        <taxon>Flavobacteriia</taxon>
        <taxon>Flavobacteriales</taxon>
        <taxon>Flavobacteriaceae</taxon>
        <taxon>Maribacter</taxon>
    </lineage>
</organism>
<keyword evidence="2" id="KW-1185">Reference proteome</keyword>
<gene>
    <name evidence="1" type="ORF">GJ691_19120</name>
</gene>
<evidence type="ECO:0000313" key="2">
    <source>
        <dbReference type="Proteomes" id="UP000443153"/>
    </source>
</evidence>
<evidence type="ECO:0000313" key="1">
    <source>
        <dbReference type="EMBL" id="MRX66272.1"/>
    </source>
</evidence>
<dbReference type="Proteomes" id="UP000443153">
    <property type="component" value="Unassembled WGS sequence"/>
</dbReference>